<dbReference type="PROSITE" id="PS00059">
    <property type="entry name" value="ADH_ZINC"/>
    <property type="match status" value="1"/>
</dbReference>
<name>A0AAW1D2X1_9HEMI</name>
<feature type="domain" description="Alcohol dehydrogenase-like C-terminal" evidence="5">
    <location>
        <begin position="179"/>
        <end position="294"/>
    </location>
</feature>
<organism evidence="7 8">
    <name type="scientific">Rhynocoris fuscipes</name>
    <dbReference type="NCBI Taxonomy" id="488301"/>
    <lineage>
        <taxon>Eukaryota</taxon>
        <taxon>Metazoa</taxon>
        <taxon>Ecdysozoa</taxon>
        <taxon>Arthropoda</taxon>
        <taxon>Hexapoda</taxon>
        <taxon>Insecta</taxon>
        <taxon>Pterygota</taxon>
        <taxon>Neoptera</taxon>
        <taxon>Paraneoptera</taxon>
        <taxon>Hemiptera</taxon>
        <taxon>Heteroptera</taxon>
        <taxon>Panheteroptera</taxon>
        <taxon>Cimicomorpha</taxon>
        <taxon>Reduviidae</taxon>
        <taxon>Harpactorinae</taxon>
        <taxon>Harpactorini</taxon>
        <taxon>Rhynocoris</taxon>
    </lineage>
</organism>
<dbReference type="Proteomes" id="UP001461498">
    <property type="component" value="Unassembled WGS sequence"/>
</dbReference>
<gene>
    <name evidence="7" type="ORF">O3M35_009047</name>
</gene>
<dbReference type="InterPro" id="IPR002328">
    <property type="entry name" value="ADH_Zn_CS"/>
</dbReference>
<comment type="cofactor">
    <cofactor evidence="4">
        <name>Zn(2+)</name>
        <dbReference type="ChEBI" id="CHEBI:29105"/>
    </cofactor>
</comment>
<evidence type="ECO:0000313" key="7">
    <source>
        <dbReference type="EMBL" id="KAK9504872.1"/>
    </source>
</evidence>
<dbReference type="PANTHER" id="PTHR43401">
    <property type="entry name" value="L-THREONINE 3-DEHYDROGENASE"/>
    <property type="match status" value="1"/>
</dbReference>
<evidence type="ECO:0000256" key="2">
    <source>
        <dbReference type="ARBA" id="ARBA00022833"/>
    </source>
</evidence>
<dbReference type="PANTHER" id="PTHR43401:SF2">
    <property type="entry name" value="L-THREONINE 3-DEHYDROGENASE"/>
    <property type="match status" value="1"/>
</dbReference>
<dbReference type="SUPFAM" id="SSF51735">
    <property type="entry name" value="NAD(P)-binding Rossmann-fold domains"/>
    <property type="match status" value="1"/>
</dbReference>
<keyword evidence="2 4" id="KW-0862">Zinc</keyword>
<dbReference type="Gene3D" id="3.90.180.10">
    <property type="entry name" value="Medium-chain alcohol dehydrogenases, catalytic domain"/>
    <property type="match status" value="1"/>
</dbReference>
<keyword evidence="3" id="KW-0560">Oxidoreductase</keyword>
<sequence length="355" mass="39237">MEAIQLDPNNGTLSIIKKKIPEVSRVDHVVVKVAYSGFCGTDLHIIQREFPSSDQPFTQGHEFSGIVHQVGSQVTHVRVGDKVTVDPQNWCTVCDYCTTGRYHLCAMGGVAMATGIKYDGGFAEYALVLARQVYKLPNSVSLKLGALSEPISCIVRGIERADLQPPGFQSILIIGAGIIGNLWSAVLHHMGHRDVTIVEPQKIRIDMNKKIETGYKCYTPEEFRKAIELDGHSWDLAIDCSGNSRAIEEAVHALRFGGTLVMFGVAPPTATIRLSPFDIYKKELKICGSNINPFCMPRAVKLIEAMGERYLSYERLGIKEFQLREYTKGMEMLASSNIAKLMFAINPALDKTTGK</sequence>
<evidence type="ECO:0000256" key="1">
    <source>
        <dbReference type="ARBA" id="ARBA00022723"/>
    </source>
</evidence>
<keyword evidence="8" id="KW-1185">Reference proteome</keyword>
<feature type="domain" description="Alcohol dehydrogenase-like N-terminal" evidence="6">
    <location>
        <begin position="27"/>
        <end position="137"/>
    </location>
</feature>
<dbReference type="Gene3D" id="3.40.50.720">
    <property type="entry name" value="NAD(P)-binding Rossmann-like Domain"/>
    <property type="match status" value="1"/>
</dbReference>
<evidence type="ECO:0000313" key="8">
    <source>
        <dbReference type="Proteomes" id="UP001461498"/>
    </source>
</evidence>
<keyword evidence="1 4" id="KW-0479">Metal-binding</keyword>
<dbReference type="Pfam" id="PF00107">
    <property type="entry name" value="ADH_zinc_N"/>
    <property type="match status" value="1"/>
</dbReference>
<dbReference type="SUPFAM" id="SSF50129">
    <property type="entry name" value="GroES-like"/>
    <property type="match status" value="1"/>
</dbReference>
<dbReference type="GO" id="GO:0008270">
    <property type="term" value="F:zinc ion binding"/>
    <property type="evidence" value="ECO:0007669"/>
    <property type="project" value="InterPro"/>
</dbReference>
<evidence type="ECO:0000256" key="4">
    <source>
        <dbReference type="RuleBase" id="RU361277"/>
    </source>
</evidence>
<dbReference type="InterPro" id="IPR013154">
    <property type="entry name" value="ADH-like_N"/>
</dbReference>
<protein>
    <submittedName>
        <fullName evidence="7">Uncharacterized protein</fullName>
    </submittedName>
</protein>
<dbReference type="InterPro" id="IPR050129">
    <property type="entry name" value="Zn_alcohol_dh"/>
</dbReference>
<dbReference type="EMBL" id="JAPXFL010000006">
    <property type="protein sequence ID" value="KAK9504872.1"/>
    <property type="molecule type" value="Genomic_DNA"/>
</dbReference>
<comment type="similarity">
    <text evidence="4">Belongs to the zinc-containing alcohol dehydrogenase family.</text>
</comment>
<comment type="caution">
    <text evidence="7">The sequence shown here is derived from an EMBL/GenBank/DDBJ whole genome shotgun (WGS) entry which is preliminary data.</text>
</comment>
<dbReference type="InterPro" id="IPR013149">
    <property type="entry name" value="ADH-like_C"/>
</dbReference>
<reference evidence="7 8" key="1">
    <citation type="submission" date="2022-12" db="EMBL/GenBank/DDBJ databases">
        <title>Chromosome-level genome assembly of true bugs.</title>
        <authorList>
            <person name="Ma L."/>
            <person name="Li H."/>
        </authorList>
    </citation>
    <scope>NUCLEOTIDE SEQUENCE [LARGE SCALE GENOMIC DNA]</scope>
    <source>
        <strain evidence="7">Lab_2022b</strain>
    </source>
</reference>
<dbReference type="AlphaFoldDB" id="A0AAW1D2X1"/>
<accession>A0AAW1D2X1</accession>
<dbReference type="InterPro" id="IPR036291">
    <property type="entry name" value="NAD(P)-bd_dom_sf"/>
</dbReference>
<dbReference type="GO" id="GO:0016491">
    <property type="term" value="F:oxidoreductase activity"/>
    <property type="evidence" value="ECO:0007669"/>
    <property type="project" value="UniProtKB-KW"/>
</dbReference>
<proteinExistence type="inferred from homology"/>
<evidence type="ECO:0000259" key="6">
    <source>
        <dbReference type="Pfam" id="PF08240"/>
    </source>
</evidence>
<dbReference type="InterPro" id="IPR011032">
    <property type="entry name" value="GroES-like_sf"/>
</dbReference>
<dbReference type="Pfam" id="PF08240">
    <property type="entry name" value="ADH_N"/>
    <property type="match status" value="1"/>
</dbReference>
<evidence type="ECO:0000259" key="5">
    <source>
        <dbReference type="Pfam" id="PF00107"/>
    </source>
</evidence>
<evidence type="ECO:0000256" key="3">
    <source>
        <dbReference type="ARBA" id="ARBA00023002"/>
    </source>
</evidence>